<dbReference type="AlphaFoldDB" id="A0A6S7JX67"/>
<comment type="caution">
    <text evidence="1">The sequence shown here is derived from an EMBL/GenBank/DDBJ whole genome shotgun (WGS) entry which is preliminary data.</text>
</comment>
<accession>A0A6S7JX67</accession>
<evidence type="ECO:0000313" key="1">
    <source>
        <dbReference type="EMBL" id="CAB4035731.1"/>
    </source>
</evidence>
<reference evidence="1" key="1">
    <citation type="submission" date="2020-04" db="EMBL/GenBank/DDBJ databases">
        <authorList>
            <person name="Alioto T."/>
            <person name="Alioto T."/>
            <person name="Gomez Garrido J."/>
        </authorList>
    </citation>
    <scope>NUCLEOTIDE SEQUENCE</scope>
    <source>
        <strain evidence="1">A484AB</strain>
    </source>
</reference>
<sequence length="182" mass="20854">MKLLKAINNIEKDRVSSDMSSCSTPSVSSRGTMEENITLQNTIPLEYSPISNCKGATRKWENPFPLPERFQPCVQDALNKNMFLTKQLRCKFIQAVYDRICLFTISPTPDQRRDVCRAIVTRYPFLTDVVGGLEIWYRQLGDKVKNEVRNEKSDPVVLARKRKTPVEYPVVLNPGLWSDGEL</sequence>
<organism evidence="1 2">
    <name type="scientific">Paramuricea clavata</name>
    <name type="common">Red gorgonian</name>
    <name type="synonym">Violescent sea-whip</name>
    <dbReference type="NCBI Taxonomy" id="317549"/>
    <lineage>
        <taxon>Eukaryota</taxon>
        <taxon>Metazoa</taxon>
        <taxon>Cnidaria</taxon>
        <taxon>Anthozoa</taxon>
        <taxon>Octocorallia</taxon>
        <taxon>Malacalcyonacea</taxon>
        <taxon>Plexauridae</taxon>
        <taxon>Paramuricea</taxon>
    </lineage>
</organism>
<dbReference type="EMBL" id="CACRXK020021326">
    <property type="protein sequence ID" value="CAB4035731.1"/>
    <property type="molecule type" value="Genomic_DNA"/>
</dbReference>
<dbReference type="OrthoDB" id="5965259at2759"/>
<dbReference type="PANTHER" id="PTHR31025">
    <property type="entry name" value="SI:CH211-196P9.1-RELATED"/>
    <property type="match status" value="1"/>
</dbReference>
<evidence type="ECO:0000313" key="2">
    <source>
        <dbReference type="Proteomes" id="UP001152795"/>
    </source>
</evidence>
<protein>
    <submittedName>
        <fullName evidence="1">Uncharacterized protein</fullName>
    </submittedName>
</protein>
<dbReference type="PANTHER" id="PTHR31025:SF9">
    <property type="entry name" value="SI:DKEY-286J15.1"/>
    <property type="match status" value="1"/>
</dbReference>
<name>A0A6S7JX67_PARCT</name>
<gene>
    <name evidence="1" type="ORF">PACLA_8A083542</name>
</gene>
<dbReference type="Proteomes" id="UP001152795">
    <property type="component" value="Unassembled WGS sequence"/>
</dbReference>
<keyword evidence="2" id="KW-1185">Reference proteome</keyword>
<proteinExistence type="predicted"/>